<dbReference type="AlphaFoldDB" id="A0A9X0A5Q3"/>
<evidence type="ECO:0000256" key="1">
    <source>
        <dbReference type="SAM" id="MobiDB-lite"/>
    </source>
</evidence>
<proteinExistence type="predicted"/>
<keyword evidence="3" id="KW-1185">Reference proteome</keyword>
<accession>A0A9X0A5Q3</accession>
<feature type="compositionally biased region" description="Basic and acidic residues" evidence="1">
    <location>
        <begin position="63"/>
        <end position="86"/>
    </location>
</feature>
<dbReference type="Proteomes" id="UP001163046">
    <property type="component" value="Unassembled WGS sequence"/>
</dbReference>
<evidence type="ECO:0000313" key="2">
    <source>
        <dbReference type="EMBL" id="KAJ7393862.1"/>
    </source>
</evidence>
<dbReference type="EMBL" id="MU825397">
    <property type="protein sequence ID" value="KAJ7393862.1"/>
    <property type="molecule type" value="Genomic_DNA"/>
</dbReference>
<name>A0A9X0A5Q3_9CNID</name>
<feature type="region of interest" description="Disordered" evidence="1">
    <location>
        <begin position="63"/>
        <end position="147"/>
    </location>
</feature>
<feature type="compositionally biased region" description="Basic and acidic residues" evidence="1">
    <location>
        <begin position="94"/>
        <end position="104"/>
    </location>
</feature>
<sequence length="162" mass="18227">MSDEELELNELVQNTMNDDDDKEETKPTEKTTTATSKVVVIKVEKVPKVSMKVTKENNELLLSKKETAKEEKELKDELAHEVEQEKAGALPVIVKEEKLGDIPDTKAANTQDNSEVRPDKEETDTTSEEAEQEAELEDETDAKTKRAASITRVENLENLLIM</sequence>
<feature type="region of interest" description="Disordered" evidence="1">
    <location>
        <begin position="1"/>
        <end position="34"/>
    </location>
</feature>
<protein>
    <submittedName>
        <fullName evidence="2">Uncharacterized protein</fullName>
    </submittedName>
</protein>
<reference evidence="2" key="1">
    <citation type="submission" date="2023-01" db="EMBL/GenBank/DDBJ databases">
        <title>Genome assembly of the deep-sea coral Lophelia pertusa.</title>
        <authorList>
            <person name="Herrera S."/>
            <person name="Cordes E."/>
        </authorList>
    </citation>
    <scope>NUCLEOTIDE SEQUENCE</scope>
    <source>
        <strain evidence="2">USNM1676648</strain>
        <tissue evidence="2">Polyp</tissue>
    </source>
</reference>
<gene>
    <name evidence="2" type="ORF">OS493_003529</name>
</gene>
<evidence type="ECO:0000313" key="3">
    <source>
        <dbReference type="Proteomes" id="UP001163046"/>
    </source>
</evidence>
<comment type="caution">
    <text evidence="2">The sequence shown here is derived from an EMBL/GenBank/DDBJ whole genome shotgun (WGS) entry which is preliminary data.</text>
</comment>
<feature type="compositionally biased region" description="Acidic residues" evidence="1">
    <location>
        <begin position="121"/>
        <end position="140"/>
    </location>
</feature>
<organism evidence="2 3">
    <name type="scientific">Desmophyllum pertusum</name>
    <dbReference type="NCBI Taxonomy" id="174260"/>
    <lineage>
        <taxon>Eukaryota</taxon>
        <taxon>Metazoa</taxon>
        <taxon>Cnidaria</taxon>
        <taxon>Anthozoa</taxon>
        <taxon>Hexacorallia</taxon>
        <taxon>Scleractinia</taxon>
        <taxon>Caryophylliina</taxon>
        <taxon>Caryophylliidae</taxon>
        <taxon>Desmophyllum</taxon>
    </lineage>
</organism>